<feature type="transmembrane region" description="Helical" evidence="2">
    <location>
        <begin position="150"/>
        <end position="170"/>
    </location>
</feature>
<feature type="transmembrane region" description="Helical" evidence="2">
    <location>
        <begin position="176"/>
        <end position="195"/>
    </location>
</feature>
<dbReference type="GO" id="GO:0016020">
    <property type="term" value="C:membrane"/>
    <property type="evidence" value="ECO:0007669"/>
    <property type="project" value="InterPro"/>
</dbReference>
<protein>
    <submittedName>
        <fullName evidence="4">Threonine/homoserine efflux transporter RhtA</fullName>
    </submittedName>
</protein>
<gene>
    <name evidence="4" type="ORF">EDD30_0028</name>
</gene>
<sequence length="321" mass="32834">MVGKNYLLVLKSWVSQGGGMTATTARPRRTTAALPLIAAGITMVLWASAFIAIRSIGLHYSPGSLALGRLAAGSLALTAVALLRPRSIPRGRPLLLVLAYGALWFGVYAIFINAAEHHLDAGTTALLVNVGPILIAVLAGVYLKEGFPRGLVTGLAIAFCGVAIIAAATSTGRRDMTGVLLALGAAALYAVGVVLQKQALTSVDPFTATWLGCLAGTAVCLPWAGTLIHELTVAPAAATLGVVYLGLFPTAVAFATWAYALHRMTAGQLSSSSYLVPAIAVLMSWALLGEVPTGLALAGGALCLLGVAVARSPGLAARRED</sequence>
<feature type="transmembrane region" description="Helical" evidence="2">
    <location>
        <begin position="294"/>
        <end position="310"/>
    </location>
</feature>
<dbReference type="InterPro" id="IPR037185">
    <property type="entry name" value="EmrE-like"/>
</dbReference>
<name>A0A3N1GAU5_9ACTN</name>
<comment type="similarity">
    <text evidence="1">Belongs to the EamA transporter family.</text>
</comment>
<feature type="transmembrane region" description="Helical" evidence="2">
    <location>
        <begin position="65"/>
        <end position="83"/>
    </location>
</feature>
<feature type="transmembrane region" description="Helical" evidence="2">
    <location>
        <begin position="272"/>
        <end position="288"/>
    </location>
</feature>
<dbReference type="PANTHER" id="PTHR12715:SF4">
    <property type="entry name" value="EAMA DOMAIN-CONTAINING PROTEIN"/>
    <property type="match status" value="1"/>
</dbReference>
<dbReference type="SUPFAM" id="SSF103481">
    <property type="entry name" value="Multidrug resistance efflux transporter EmrE"/>
    <property type="match status" value="2"/>
</dbReference>
<feature type="domain" description="EamA" evidence="3">
    <location>
        <begin position="177"/>
        <end position="309"/>
    </location>
</feature>
<reference evidence="4 5" key="1">
    <citation type="submission" date="2018-11" db="EMBL/GenBank/DDBJ databases">
        <title>Sequencing the genomes of 1000 actinobacteria strains.</title>
        <authorList>
            <person name="Klenk H.-P."/>
        </authorList>
    </citation>
    <scope>NUCLEOTIDE SEQUENCE [LARGE SCALE GENOMIC DNA]</scope>
    <source>
        <strain evidence="4 5">DSM 43634</strain>
    </source>
</reference>
<dbReference type="AlphaFoldDB" id="A0A3N1GAU5"/>
<feature type="transmembrane region" description="Helical" evidence="2">
    <location>
        <begin position="237"/>
        <end position="260"/>
    </location>
</feature>
<keyword evidence="2" id="KW-0472">Membrane</keyword>
<evidence type="ECO:0000313" key="4">
    <source>
        <dbReference type="EMBL" id="ROP27359.1"/>
    </source>
</evidence>
<evidence type="ECO:0000259" key="3">
    <source>
        <dbReference type="Pfam" id="PF00892"/>
    </source>
</evidence>
<comment type="caution">
    <text evidence="4">The sequence shown here is derived from an EMBL/GenBank/DDBJ whole genome shotgun (WGS) entry which is preliminary data.</text>
</comment>
<organism evidence="4 5">
    <name type="scientific">Couchioplanes caeruleus</name>
    <dbReference type="NCBI Taxonomy" id="56438"/>
    <lineage>
        <taxon>Bacteria</taxon>
        <taxon>Bacillati</taxon>
        <taxon>Actinomycetota</taxon>
        <taxon>Actinomycetes</taxon>
        <taxon>Micromonosporales</taxon>
        <taxon>Micromonosporaceae</taxon>
        <taxon>Couchioplanes</taxon>
    </lineage>
</organism>
<dbReference type="Pfam" id="PF00892">
    <property type="entry name" value="EamA"/>
    <property type="match status" value="2"/>
</dbReference>
<keyword evidence="2" id="KW-1133">Transmembrane helix</keyword>
<feature type="transmembrane region" description="Helical" evidence="2">
    <location>
        <begin position="121"/>
        <end position="143"/>
    </location>
</feature>
<feature type="transmembrane region" description="Helical" evidence="2">
    <location>
        <begin position="32"/>
        <end position="53"/>
    </location>
</feature>
<dbReference type="InterPro" id="IPR000620">
    <property type="entry name" value="EamA_dom"/>
</dbReference>
<evidence type="ECO:0000256" key="2">
    <source>
        <dbReference type="SAM" id="Phobius"/>
    </source>
</evidence>
<evidence type="ECO:0000313" key="5">
    <source>
        <dbReference type="Proteomes" id="UP000271683"/>
    </source>
</evidence>
<feature type="transmembrane region" description="Helical" evidence="2">
    <location>
        <begin position="207"/>
        <end position="225"/>
    </location>
</feature>
<dbReference type="Proteomes" id="UP000271683">
    <property type="component" value="Unassembled WGS sequence"/>
</dbReference>
<accession>A0A3N1GAU5</accession>
<dbReference type="InterPro" id="IPR052756">
    <property type="entry name" value="Alkyne_AA_exporter"/>
</dbReference>
<keyword evidence="2" id="KW-0812">Transmembrane</keyword>
<dbReference type="EMBL" id="RJKL01000001">
    <property type="protein sequence ID" value="ROP27359.1"/>
    <property type="molecule type" value="Genomic_DNA"/>
</dbReference>
<proteinExistence type="inferred from homology"/>
<evidence type="ECO:0000256" key="1">
    <source>
        <dbReference type="ARBA" id="ARBA00007362"/>
    </source>
</evidence>
<dbReference type="PANTHER" id="PTHR12715">
    <property type="entry name" value="TRANSPORTER, DRUG/METABOLITE EXPORTER FAMILY"/>
    <property type="match status" value="1"/>
</dbReference>
<feature type="transmembrane region" description="Helical" evidence="2">
    <location>
        <begin position="95"/>
        <end position="115"/>
    </location>
</feature>
<feature type="domain" description="EamA" evidence="3">
    <location>
        <begin position="37"/>
        <end position="166"/>
    </location>
</feature>